<proteinExistence type="predicted"/>
<sequence length="107" mass="12221">MRGAKRLFSGISKFGSAVAESDLDRRYGQYRAAQSYRPQSAPLPVTLRIKITSHFVALRRTPEQTKDWTAARQRQRDHLDLRRPPCPQPSQSLESITSSRNRLLSTP</sequence>
<feature type="compositionally biased region" description="Polar residues" evidence="1">
    <location>
        <begin position="89"/>
        <end position="107"/>
    </location>
</feature>
<evidence type="ECO:0000256" key="1">
    <source>
        <dbReference type="SAM" id="MobiDB-lite"/>
    </source>
</evidence>
<dbReference type="VEuPathDB" id="FungiDB:CIHG_06806"/>
<reference evidence="3" key="1">
    <citation type="journal article" date="2010" name="Genome Res.">
        <title>Population genomic sequencing of Coccidioides fungi reveals recent hybridization and transposon control.</title>
        <authorList>
            <person name="Neafsey D.E."/>
            <person name="Barker B.M."/>
            <person name="Sharpton T.J."/>
            <person name="Stajich J.E."/>
            <person name="Park D.J."/>
            <person name="Whiston E."/>
            <person name="Hung C.-Y."/>
            <person name="McMahan C."/>
            <person name="White J."/>
            <person name="Sykes S."/>
            <person name="Heiman D."/>
            <person name="Young S."/>
            <person name="Zeng Q."/>
            <person name="Abouelleil A."/>
            <person name="Aftuck L."/>
            <person name="Bessette D."/>
            <person name="Brown A."/>
            <person name="FitzGerald M."/>
            <person name="Lui A."/>
            <person name="Macdonald J.P."/>
            <person name="Priest M."/>
            <person name="Orbach M.J."/>
            <person name="Galgiani J.N."/>
            <person name="Kirkland T.N."/>
            <person name="Cole G.T."/>
            <person name="Birren B.W."/>
            <person name="Henn M.R."/>
            <person name="Taylor J.W."/>
            <person name="Rounsley S.D."/>
        </authorList>
    </citation>
    <scope>NUCLEOTIDE SEQUENCE [LARGE SCALE GENOMIC DNA]</scope>
    <source>
        <strain evidence="3">H538.4</strain>
    </source>
</reference>
<accession>A0A0J8RXT3</accession>
<feature type="region of interest" description="Disordered" evidence="1">
    <location>
        <begin position="64"/>
        <end position="107"/>
    </location>
</feature>
<dbReference type="EMBL" id="DS017009">
    <property type="protein sequence ID" value="KMU89004.1"/>
    <property type="molecule type" value="Genomic_DNA"/>
</dbReference>
<feature type="compositionally biased region" description="Basic and acidic residues" evidence="1">
    <location>
        <begin position="74"/>
        <end position="83"/>
    </location>
</feature>
<evidence type="ECO:0000313" key="3">
    <source>
        <dbReference type="Proteomes" id="UP000054563"/>
    </source>
</evidence>
<name>A0A0J8RXT3_COCIT</name>
<organism evidence="2 3">
    <name type="scientific">Coccidioides immitis H538.4</name>
    <dbReference type="NCBI Taxonomy" id="396776"/>
    <lineage>
        <taxon>Eukaryota</taxon>
        <taxon>Fungi</taxon>
        <taxon>Dikarya</taxon>
        <taxon>Ascomycota</taxon>
        <taxon>Pezizomycotina</taxon>
        <taxon>Eurotiomycetes</taxon>
        <taxon>Eurotiomycetidae</taxon>
        <taxon>Onygenales</taxon>
        <taxon>Onygenaceae</taxon>
        <taxon>Coccidioides</taxon>
    </lineage>
</organism>
<dbReference type="Proteomes" id="UP000054563">
    <property type="component" value="Unassembled WGS sequence"/>
</dbReference>
<gene>
    <name evidence="2" type="ORF">CIHG_06806</name>
</gene>
<dbReference type="AlphaFoldDB" id="A0A0J8RXT3"/>
<protein>
    <submittedName>
        <fullName evidence="2">Uncharacterized protein</fullName>
    </submittedName>
</protein>
<evidence type="ECO:0000313" key="2">
    <source>
        <dbReference type="EMBL" id="KMU89004.1"/>
    </source>
</evidence>